<protein>
    <submittedName>
        <fullName evidence="2">Glyoxylase-like metal-dependent hydrolase (Beta-lactamase superfamily II)</fullName>
    </submittedName>
</protein>
<evidence type="ECO:0000313" key="3">
    <source>
        <dbReference type="Proteomes" id="UP000256269"/>
    </source>
</evidence>
<dbReference type="PANTHER" id="PTHR42951">
    <property type="entry name" value="METALLO-BETA-LACTAMASE DOMAIN-CONTAINING"/>
    <property type="match status" value="1"/>
</dbReference>
<accession>A0A3E0HIM4</accession>
<evidence type="ECO:0000259" key="1">
    <source>
        <dbReference type="SMART" id="SM00849"/>
    </source>
</evidence>
<dbReference type="Pfam" id="PF00753">
    <property type="entry name" value="Lactamase_B"/>
    <property type="match status" value="1"/>
</dbReference>
<evidence type="ECO:0000313" key="2">
    <source>
        <dbReference type="EMBL" id="REH46258.1"/>
    </source>
</evidence>
<dbReference type="OrthoDB" id="2273115at2"/>
<feature type="domain" description="Metallo-beta-lactamase" evidence="1">
    <location>
        <begin position="36"/>
        <end position="223"/>
    </location>
</feature>
<organism evidence="2 3">
    <name type="scientific">Kutzneria buriramensis</name>
    <dbReference type="NCBI Taxonomy" id="1045776"/>
    <lineage>
        <taxon>Bacteria</taxon>
        <taxon>Bacillati</taxon>
        <taxon>Actinomycetota</taxon>
        <taxon>Actinomycetes</taxon>
        <taxon>Pseudonocardiales</taxon>
        <taxon>Pseudonocardiaceae</taxon>
        <taxon>Kutzneria</taxon>
    </lineage>
</organism>
<dbReference type="SMART" id="SM00849">
    <property type="entry name" value="Lactamase_B"/>
    <property type="match status" value="1"/>
</dbReference>
<keyword evidence="3" id="KW-1185">Reference proteome</keyword>
<dbReference type="InterPro" id="IPR036866">
    <property type="entry name" value="RibonucZ/Hydroxyglut_hydro"/>
</dbReference>
<dbReference type="InterPro" id="IPR001279">
    <property type="entry name" value="Metallo-B-lactamas"/>
</dbReference>
<dbReference type="Gene3D" id="3.60.15.10">
    <property type="entry name" value="Ribonuclease Z/Hydroxyacylglutathione hydrolase-like"/>
    <property type="match status" value="1"/>
</dbReference>
<sequence length="287" mass="30943">MARQALRYAVRVSDMAELPTPSPVQSPRGEVPHWSPMASTLIYGDTEAVLVDPPLAAYQAESLAEWVAAFERPLTAIYSTHGHGDHWYGTSTLLERFPNAVPYATDGVIAEMHKGTPGGQPSALFASLFPGQLPDTRVTARPLPDGGLTVDGHELRAVEVGHSDTDQSTVLHVPSLGLVVAGDVIYDNVHQYLGESADGGLEAWLRAIDVVESLEPRSVVAGHKDENAGRGNSPVIIDETRQYLLAAAEILAGEPTRLSFFDQVLARFPDRVNPTTVWLSALRQLPA</sequence>
<keyword evidence="2" id="KW-0378">Hydrolase</keyword>
<dbReference type="SUPFAM" id="SSF56281">
    <property type="entry name" value="Metallo-hydrolase/oxidoreductase"/>
    <property type="match status" value="1"/>
</dbReference>
<dbReference type="AlphaFoldDB" id="A0A3E0HIM4"/>
<reference evidence="2 3" key="1">
    <citation type="submission" date="2018-08" db="EMBL/GenBank/DDBJ databases">
        <title>Genomic Encyclopedia of Archaeal and Bacterial Type Strains, Phase II (KMG-II): from individual species to whole genera.</title>
        <authorList>
            <person name="Goeker M."/>
        </authorList>
    </citation>
    <scope>NUCLEOTIDE SEQUENCE [LARGE SCALE GENOMIC DNA]</scope>
    <source>
        <strain evidence="2 3">DSM 45791</strain>
    </source>
</reference>
<dbReference type="PANTHER" id="PTHR42951:SF14">
    <property type="entry name" value="METALLO-BETA-LACTAMASE SUPERFAMILY PROTEIN"/>
    <property type="match status" value="1"/>
</dbReference>
<name>A0A3E0HIM4_9PSEU</name>
<dbReference type="EMBL" id="QUNO01000007">
    <property type="protein sequence ID" value="REH46258.1"/>
    <property type="molecule type" value="Genomic_DNA"/>
</dbReference>
<gene>
    <name evidence="2" type="ORF">BCF44_107391</name>
</gene>
<dbReference type="CDD" id="cd07739">
    <property type="entry name" value="metallo-hydrolase-like_MBL-fold"/>
    <property type="match status" value="1"/>
</dbReference>
<dbReference type="InterPro" id="IPR050855">
    <property type="entry name" value="NDM-1-like"/>
</dbReference>
<comment type="caution">
    <text evidence="2">The sequence shown here is derived from an EMBL/GenBank/DDBJ whole genome shotgun (WGS) entry which is preliminary data.</text>
</comment>
<proteinExistence type="predicted"/>
<dbReference type="RefSeq" id="WP_116176370.1">
    <property type="nucleotide sequence ID" value="NZ_CP144375.1"/>
</dbReference>
<dbReference type="GO" id="GO:0016787">
    <property type="term" value="F:hydrolase activity"/>
    <property type="evidence" value="ECO:0007669"/>
    <property type="project" value="UniProtKB-KW"/>
</dbReference>
<dbReference type="Proteomes" id="UP000256269">
    <property type="component" value="Unassembled WGS sequence"/>
</dbReference>